<protein>
    <recommendedName>
        <fullName evidence="4">Secreted protein</fullName>
    </recommendedName>
</protein>
<accession>A0A7Y7B0S5</accession>
<feature type="chain" id="PRO_5031451756" description="Secreted protein" evidence="1">
    <location>
        <begin position="33"/>
        <end position="210"/>
    </location>
</feature>
<dbReference type="Proteomes" id="UP000587462">
    <property type="component" value="Unassembled WGS sequence"/>
</dbReference>
<dbReference type="RefSeq" id="WP_171078661.1">
    <property type="nucleotide sequence ID" value="NZ_BNBU01000004.1"/>
</dbReference>
<comment type="caution">
    <text evidence="2">The sequence shown here is derived from an EMBL/GenBank/DDBJ whole genome shotgun (WGS) entry which is preliminary data.</text>
</comment>
<gene>
    <name evidence="2" type="ORF">HG542_04340</name>
</gene>
<sequence length="210" mass="22031">MSQSTPLSRSVLRLGLLAAGVAAAATAVPAQAAEITLDNVRTTANHHHHVQFRDSFAVHQLGRVDTAAVRNQATATGAGCTADDACRSVALSFQIVTLAGQHVHLNAVNDGTAVNDHCTGCQTLAGAYQFVVSTPSPLRLSTATRARLADVHRRLDALGRSRLPATELKQQTDALAAEVTGILKDAVAAADHPAERAVTVHRHLEGWPGH</sequence>
<dbReference type="PROSITE" id="PS51318">
    <property type="entry name" value="TAT"/>
    <property type="match status" value="1"/>
</dbReference>
<evidence type="ECO:0000256" key="1">
    <source>
        <dbReference type="SAM" id="SignalP"/>
    </source>
</evidence>
<dbReference type="InterPro" id="IPR006311">
    <property type="entry name" value="TAT_signal"/>
</dbReference>
<dbReference type="EMBL" id="JABBXF010000006">
    <property type="protein sequence ID" value="NVK76882.1"/>
    <property type="molecule type" value="Genomic_DNA"/>
</dbReference>
<evidence type="ECO:0008006" key="4">
    <source>
        <dbReference type="Google" id="ProtNLM"/>
    </source>
</evidence>
<name>A0A7Y7B0S5_STRMO</name>
<feature type="signal peptide" evidence="1">
    <location>
        <begin position="1"/>
        <end position="32"/>
    </location>
</feature>
<organism evidence="2 3">
    <name type="scientific">Streptomyces morookaense</name>
    <name type="common">Streptoverticillium morookaense</name>
    <dbReference type="NCBI Taxonomy" id="1970"/>
    <lineage>
        <taxon>Bacteria</taxon>
        <taxon>Bacillati</taxon>
        <taxon>Actinomycetota</taxon>
        <taxon>Actinomycetes</taxon>
        <taxon>Kitasatosporales</taxon>
        <taxon>Streptomycetaceae</taxon>
        <taxon>Streptomyces</taxon>
    </lineage>
</organism>
<evidence type="ECO:0000313" key="3">
    <source>
        <dbReference type="Proteomes" id="UP000587462"/>
    </source>
</evidence>
<proteinExistence type="predicted"/>
<keyword evidence="1" id="KW-0732">Signal</keyword>
<evidence type="ECO:0000313" key="2">
    <source>
        <dbReference type="EMBL" id="NVK76882.1"/>
    </source>
</evidence>
<dbReference type="AlphaFoldDB" id="A0A7Y7B0S5"/>
<reference evidence="2 3" key="1">
    <citation type="submission" date="2020-04" db="EMBL/GenBank/DDBJ databases">
        <title>Draft Genome Sequence of Streptomyces morookaense DSM 40503, an 8-azaguanine-producing strain.</title>
        <authorList>
            <person name="Qi J."/>
            <person name="Gao J.-M."/>
        </authorList>
    </citation>
    <scope>NUCLEOTIDE SEQUENCE [LARGE SCALE GENOMIC DNA]</scope>
    <source>
        <strain evidence="2 3">DSM 40503</strain>
    </source>
</reference>
<keyword evidence="3" id="KW-1185">Reference proteome</keyword>